<organism evidence="2 3">
    <name type="scientific">Candidatus Alistipes avicola</name>
    <dbReference type="NCBI Taxonomy" id="2838432"/>
    <lineage>
        <taxon>Bacteria</taxon>
        <taxon>Pseudomonadati</taxon>
        <taxon>Bacteroidota</taxon>
        <taxon>Bacteroidia</taxon>
        <taxon>Bacteroidales</taxon>
        <taxon>Rikenellaceae</taxon>
        <taxon>Alistipes</taxon>
    </lineage>
</organism>
<dbReference type="InterPro" id="IPR036249">
    <property type="entry name" value="Thioredoxin-like_sf"/>
</dbReference>
<comment type="caution">
    <text evidence="2">The sequence shown here is derived from an EMBL/GenBank/DDBJ whole genome shotgun (WGS) entry which is preliminary data.</text>
</comment>
<dbReference type="SUPFAM" id="SSF52833">
    <property type="entry name" value="Thioredoxin-like"/>
    <property type="match status" value="1"/>
</dbReference>
<dbReference type="Gene3D" id="2.60.40.10">
    <property type="entry name" value="Immunoglobulins"/>
    <property type="match status" value="1"/>
</dbReference>
<dbReference type="Proteomes" id="UP000824259">
    <property type="component" value="Unassembled WGS sequence"/>
</dbReference>
<feature type="chain" id="PRO_5039139707" evidence="1">
    <location>
        <begin position="28"/>
        <end position="356"/>
    </location>
</feature>
<name>A0A9D2L406_9BACT</name>
<dbReference type="Pfam" id="PF11551">
    <property type="entry name" value="Omp28"/>
    <property type="match status" value="1"/>
</dbReference>
<reference evidence="2" key="1">
    <citation type="journal article" date="2021" name="PeerJ">
        <title>Extensive microbial diversity within the chicken gut microbiome revealed by metagenomics and culture.</title>
        <authorList>
            <person name="Gilroy R."/>
            <person name="Ravi A."/>
            <person name="Getino M."/>
            <person name="Pursley I."/>
            <person name="Horton D.L."/>
            <person name="Alikhan N.F."/>
            <person name="Baker D."/>
            <person name="Gharbi K."/>
            <person name="Hall N."/>
            <person name="Watson M."/>
            <person name="Adriaenssens E.M."/>
            <person name="Foster-Nyarko E."/>
            <person name="Jarju S."/>
            <person name="Secka A."/>
            <person name="Antonio M."/>
            <person name="Oren A."/>
            <person name="Chaudhuri R.R."/>
            <person name="La Ragione R."/>
            <person name="Hildebrand F."/>
            <person name="Pallen M.J."/>
        </authorList>
    </citation>
    <scope>NUCLEOTIDE SEQUENCE</scope>
    <source>
        <strain evidence="2">CHK169-11906</strain>
    </source>
</reference>
<gene>
    <name evidence="2" type="ORF">H9779_04475</name>
</gene>
<evidence type="ECO:0000313" key="3">
    <source>
        <dbReference type="Proteomes" id="UP000824259"/>
    </source>
</evidence>
<dbReference type="AlphaFoldDB" id="A0A9D2L406"/>
<keyword evidence="1" id="KW-0732">Signal</keyword>
<accession>A0A9D2L406</accession>
<protein>
    <submittedName>
        <fullName evidence="2">Omp28-related outer membrane protein</fullName>
    </submittedName>
</protein>
<proteinExistence type="predicted"/>
<feature type="signal peptide" evidence="1">
    <location>
        <begin position="1"/>
        <end position="27"/>
    </location>
</feature>
<dbReference type="InterPro" id="IPR021615">
    <property type="entry name" value="Omp28"/>
</dbReference>
<evidence type="ECO:0000313" key="2">
    <source>
        <dbReference type="EMBL" id="HJA98843.1"/>
    </source>
</evidence>
<reference evidence="2" key="2">
    <citation type="submission" date="2021-04" db="EMBL/GenBank/DDBJ databases">
        <authorList>
            <person name="Gilroy R."/>
        </authorList>
    </citation>
    <scope>NUCLEOTIDE SEQUENCE</scope>
    <source>
        <strain evidence="2">CHK169-11906</strain>
    </source>
</reference>
<sequence length="356" mass="38619">MKRHFKFFTLAASFVAMLSLAVLPACNNNEDDPEPTPTSLVLSASTTTYVLGEDTAPITFTATFEGSDVTASAQISNTSDGTQVENASWTPSSVGSFTFQASYDGEVSNVVTITVRDQSEPSTETFYRYILLTKFTYTTCPACAEAQRLFNQLSTEDAEHYVVVAVHNVDRLTISEGTQLGKTFNISAYPTWYYNFYNSMIGVGAGGGITQAGISNQISRAERMFPTVLGIIAESTVEGTTAKVSATVKFQEAGDYKIACVLTENVPGVSSENLSTFQHVLRATQTDMLGEAITPAVSEPGERTFDFSVELNSEWNKDECSFAIYVFKNEGENGYIVNNALACPVGGAITEYRYAE</sequence>
<dbReference type="InterPro" id="IPR013783">
    <property type="entry name" value="Ig-like_fold"/>
</dbReference>
<dbReference type="Gene3D" id="3.40.30.10">
    <property type="entry name" value="Glutaredoxin"/>
    <property type="match status" value="1"/>
</dbReference>
<dbReference type="EMBL" id="DWYR01000011">
    <property type="protein sequence ID" value="HJA98843.1"/>
    <property type="molecule type" value="Genomic_DNA"/>
</dbReference>
<evidence type="ECO:0000256" key="1">
    <source>
        <dbReference type="SAM" id="SignalP"/>
    </source>
</evidence>